<dbReference type="EMBL" id="GBXM01030985">
    <property type="protein sequence ID" value="JAH77592.1"/>
    <property type="molecule type" value="Transcribed_RNA"/>
</dbReference>
<dbReference type="AlphaFoldDB" id="A0A0E9VHN9"/>
<organism evidence="2">
    <name type="scientific">Anguilla anguilla</name>
    <name type="common">European freshwater eel</name>
    <name type="synonym">Muraena anguilla</name>
    <dbReference type="NCBI Taxonomy" id="7936"/>
    <lineage>
        <taxon>Eukaryota</taxon>
        <taxon>Metazoa</taxon>
        <taxon>Chordata</taxon>
        <taxon>Craniata</taxon>
        <taxon>Vertebrata</taxon>
        <taxon>Euteleostomi</taxon>
        <taxon>Actinopterygii</taxon>
        <taxon>Neopterygii</taxon>
        <taxon>Teleostei</taxon>
        <taxon>Anguilliformes</taxon>
        <taxon>Anguillidae</taxon>
        <taxon>Anguilla</taxon>
    </lineage>
</organism>
<sequence length="66" mass="7677">MTLQYAEAPTPLSTEFHGMFFFLYLFFLTHWLTNVLVLFSQLQGLFLCQGRTEQSSAFRKHLASLT</sequence>
<proteinExistence type="predicted"/>
<feature type="transmembrane region" description="Helical" evidence="1">
    <location>
        <begin position="20"/>
        <end position="39"/>
    </location>
</feature>
<name>A0A0E9VHN9_ANGAN</name>
<reference evidence="2" key="1">
    <citation type="submission" date="2014-11" db="EMBL/GenBank/DDBJ databases">
        <authorList>
            <person name="Amaro Gonzalez C."/>
        </authorList>
    </citation>
    <scope>NUCLEOTIDE SEQUENCE</scope>
</reference>
<protein>
    <submittedName>
        <fullName evidence="2">Uncharacterized protein</fullName>
    </submittedName>
</protein>
<accession>A0A0E9VHN9</accession>
<keyword evidence="1" id="KW-0812">Transmembrane</keyword>
<keyword evidence="1" id="KW-0472">Membrane</keyword>
<evidence type="ECO:0000313" key="2">
    <source>
        <dbReference type="EMBL" id="JAH77592.1"/>
    </source>
</evidence>
<keyword evidence="1" id="KW-1133">Transmembrane helix</keyword>
<evidence type="ECO:0000256" key="1">
    <source>
        <dbReference type="SAM" id="Phobius"/>
    </source>
</evidence>
<reference evidence="2" key="2">
    <citation type="journal article" date="2015" name="Fish Shellfish Immunol.">
        <title>Early steps in the European eel (Anguilla anguilla)-Vibrio vulnificus interaction in the gills: Role of the RtxA13 toxin.</title>
        <authorList>
            <person name="Callol A."/>
            <person name="Pajuelo D."/>
            <person name="Ebbesson L."/>
            <person name="Teles M."/>
            <person name="MacKenzie S."/>
            <person name="Amaro C."/>
        </authorList>
    </citation>
    <scope>NUCLEOTIDE SEQUENCE</scope>
</reference>